<keyword evidence="3 5" id="KW-1133">Transmembrane helix</keyword>
<keyword evidence="4 5" id="KW-0472">Membrane</keyword>
<comment type="caution">
    <text evidence="6">The sequence shown here is derived from an EMBL/GenBank/DDBJ whole genome shotgun (WGS) entry which is preliminary data.</text>
</comment>
<dbReference type="EMBL" id="SZVO01000009">
    <property type="protein sequence ID" value="TKT90561.1"/>
    <property type="molecule type" value="Genomic_DNA"/>
</dbReference>
<proteinExistence type="predicted"/>
<name>A0A4U6D376_9BACT</name>
<gene>
    <name evidence="6" type="ORF">FDK13_19745</name>
</gene>
<protein>
    <submittedName>
        <fullName evidence="6">DoxX family protein</fullName>
    </submittedName>
</protein>
<feature type="transmembrane region" description="Helical" evidence="5">
    <location>
        <begin position="64"/>
        <end position="85"/>
    </location>
</feature>
<dbReference type="Pfam" id="PF07681">
    <property type="entry name" value="DoxX"/>
    <property type="match status" value="1"/>
</dbReference>
<evidence type="ECO:0000256" key="4">
    <source>
        <dbReference type="ARBA" id="ARBA00023136"/>
    </source>
</evidence>
<dbReference type="GO" id="GO:0016020">
    <property type="term" value="C:membrane"/>
    <property type="evidence" value="ECO:0007669"/>
    <property type="project" value="UniProtKB-SubCell"/>
</dbReference>
<reference evidence="6 7" key="1">
    <citation type="submission" date="2019-05" db="EMBL/GenBank/DDBJ databases">
        <title>Dyadobacter AR-3-8 sp. nov., isolated from arctic soil.</title>
        <authorList>
            <person name="Chaudhary D.K."/>
        </authorList>
    </citation>
    <scope>NUCLEOTIDE SEQUENCE [LARGE SCALE GENOMIC DNA]</scope>
    <source>
        <strain evidence="6 7">AR-3-8</strain>
    </source>
</reference>
<dbReference type="Proteomes" id="UP000304900">
    <property type="component" value="Unassembled WGS sequence"/>
</dbReference>
<evidence type="ECO:0000313" key="7">
    <source>
        <dbReference type="Proteomes" id="UP000304900"/>
    </source>
</evidence>
<sequence length="147" mass="16192">MKNKFDIPQLFLRLALGIGFLLPVMDRFGWLGAAGSNGNAWGNWENFVSYTNTLMPFFDKSMANIMAGLATAGEIVFGITLIIGFRTKLAATGSFLLTLFFALSMFAFAGYRAPFTYSVFADSAASLLLASVTVYKWSIDNYFLSQK</sequence>
<evidence type="ECO:0000256" key="3">
    <source>
        <dbReference type="ARBA" id="ARBA00022989"/>
    </source>
</evidence>
<organism evidence="6 7">
    <name type="scientific">Dyadobacter frigoris</name>
    <dbReference type="NCBI Taxonomy" id="2576211"/>
    <lineage>
        <taxon>Bacteria</taxon>
        <taxon>Pseudomonadati</taxon>
        <taxon>Bacteroidota</taxon>
        <taxon>Cytophagia</taxon>
        <taxon>Cytophagales</taxon>
        <taxon>Spirosomataceae</taxon>
        <taxon>Dyadobacter</taxon>
    </lineage>
</organism>
<dbReference type="OrthoDB" id="676158at2"/>
<evidence type="ECO:0000256" key="1">
    <source>
        <dbReference type="ARBA" id="ARBA00004141"/>
    </source>
</evidence>
<dbReference type="RefSeq" id="WP_137341729.1">
    <property type="nucleotide sequence ID" value="NZ_BSQH01000002.1"/>
</dbReference>
<evidence type="ECO:0000313" key="6">
    <source>
        <dbReference type="EMBL" id="TKT90561.1"/>
    </source>
</evidence>
<keyword evidence="2 5" id="KW-0812">Transmembrane</keyword>
<feature type="transmembrane region" description="Helical" evidence="5">
    <location>
        <begin position="92"/>
        <end position="111"/>
    </location>
</feature>
<accession>A0A4U6D376</accession>
<keyword evidence="7" id="KW-1185">Reference proteome</keyword>
<evidence type="ECO:0000256" key="5">
    <source>
        <dbReference type="SAM" id="Phobius"/>
    </source>
</evidence>
<dbReference type="AlphaFoldDB" id="A0A4U6D376"/>
<evidence type="ECO:0000256" key="2">
    <source>
        <dbReference type="ARBA" id="ARBA00022692"/>
    </source>
</evidence>
<dbReference type="InterPro" id="IPR032808">
    <property type="entry name" value="DoxX"/>
</dbReference>
<comment type="subcellular location">
    <subcellularLocation>
        <location evidence="1">Membrane</location>
        <topology evidence="1">Multi-pass membrane protein</topology>
    </subcellularLocation>
</comment>